<dbReference type="Pfam" id="PF10618">
    <property type="entry name" value="Tail_tube"/>
    <property type="match status" value="1"/>
</dbReference>
<dbReference type="RefSeq" id="WP_256605378.1">
    <property type="nucleotide sequence ID" value="NZ_JANIBL010000003.1"/>
</dbReference>
<evidence type="ECO:0000313" key="1">
    <source>
        <dbReference type="EMBL" id="MCQ8116101.1"/>
    </source>
</evidence>
<protein>
    <submittedName>
        <fullName evidence="1">Phage tail tube protein</fullName>
    </submittedName>
</protein>
<gene>
    <name evidence="1" type="ORF">NP589_01610</name>
</gene>
<dbReference type="InterPro" id="IPR019596">
    <property type="entry name" value="Phage_Mu_GpM_tail_tub"/>
</dbReference>
<accession>A0ABT1TNZ9</accession>
<dbReference type="Proteomes" id="UP001524570">
    <property type="component" value="Unassembled WGS sequence"/>
</dbReference>
<name>A0ABT1TNZ9_9GAMM</name>
<sequence length="120" mass="12738">MAELNNIRTVSVPSIGKLPLAAQPGTFTPSGESREHRAGRLAEDGGFLTGNKPAVLELNINIQAGVDLDAINAIKNEDVTIRLTSGQVYMMSQAFRSGDPAGWGDGESKITIMANVSERI</sequence>
<reference evidence="1 2" key="1">
    <citation type="submission" date="2022-07" db="EMBL/GenBank/DDBJ databases">
        <title>Methylomonas rivi sp. nov., Methylomonas rosea sp. nov., Methylomonas aureus sp. nov. and Methylomonas subterranea sp. nov., four novel methanotrophs isolated from a freshwater creek and the deep terrestrial subsurface.</title>
        <authorList>
            <person name="Abin C."/>
            <person name="Sankaranarayanan K."/>
            <person name="Garner C."/>
            <person name="Sindelar R."/>
            <person name="Kotary K."/>
            <person name="Garner R."/>
            <person name="Barclay S."/>
            <person name="Lawson P."/>
            <person name="Krumholz L."/>
        </authorList>
    </citation>
    <scope>NUCLEOTIDE SEQUENCE [LARGE SCALE GENOMIC DNA]</scope>
    <source>
        <strain evidence="1 2">WSC-7</strain>
    </source>
</reference>
<organism evidence="1 2">
    <name type="scientific">Methylomonas rosea</name>
    <dbReference type="NCBI Taxonomy" id="2952227"/>
    <lineage>
        <taxon>Bacteria</taxon>
        <taxon>Pseudomonadati</taxon>
        <taxon>Pseudomonadota</taxon>
        <taxon>Gammaproteobacteria</taxon>
        <taxon>Methylococcales</taxon>
        <taxon>Methylococcaceae</taxon>
        <taxon>Methylomonas</taxon>
    </lineage>
</organism>
<dbReference type="EMBL" id="JANIBL010000003">
    <property type="protein sequence ID" value="MCQ8116101.1"/>
    <property type="molecule type" value="Genomic_DNA"/>
</dbReference>
<keyword evidence="2" id="KW-1185">Reference proteome</keyword>
<evidence type="ECO:0000313" key="2">
    <source>
        <dbReference type="Proteomes" id="UP001524570"/>
    </source>
</evidence>
<comment type="caution">
    <text evidence="1">The sequence shown here is derived from an EMBL/GenBank/DDBJ whole genome shotgun (WGS) entry which is preliminary data.</text>
</comment>
<proteinExistence type="predicted"/>